<proteinExistence type="predicted"/>
<accession>A0A382MBR0</accession>
<evidence type="ECO:0000313" key="1">
    <source>
        <dbReference type="EMBL" id="SVC45137.1"/>
    </source>
</evidence>
<organism evidence="1">
    <name type="scientific">marine metagenome</name>
    <dbReference type="NCBI Taxonomy" id="408172"/>
    <lineage>
        <taxon>unclassified sequences</taxon>
        <taxon>metagenomes</taxon>
        <taxon>ecological metagenomes</taxon>
    </lineage>
</organism>
<protein>
    <submittedName>
        <fullName evidence="1">Uncharacterized protein</fullName>
    </submittedName>
</protein>
<name>A0A382MBR0_9ZZZZ</name>
<gene>
    <name evidence="1" type="ORF">METZ01_LOCUS297991</name>
</gene>
<reference evidence="1" key="1">
    <citation type="submission" date="2018-05" db="EMBL/GenBank/DDBJ databases">
        <authorList>
            <person name="Lanie J.A."/>
            <person name="Ng W.-L."/>
            <person name="Kazmierczak K.M."/>
            <person name="Andrzejewski T.M."/>
            <person name="Davidsen T.M."/>
            <person name="Wayne K.J."/>
            <person name="Tettelin H."/>
            <person name="Glass J.I."/>
            <person name="Rusch D."/>
            <person name="Podicherti R."/>
            <person name="Tsui H.-C.T."/>
            <person name="Winkler M.E."/>
        </authorList>
    </citation>
    <scope>NUCLEOTIDE SEQUENCE</scope>
</reference>
<sequence length="89" mass="10686">MDLQKTVQAIHCFQGLIITSKDQDPWNVKQLIIEFQLDYTQIIRIVLQSFPDIRIVSLREIQIVLRQGNYEENFQRKIYNICRLQSETF</sequence>
<dbReference type="EMBL" id="UINC01091957">
    <property type="protein sequence ID" value="SVC45137.1"/>
    <property type="molecule type" value="Genomic_DNA"/>
</dbReference>
<dbReference type="AlphaFoldDB" id="A0A382MBR0"/>